<evidence type="ECO:0000313" key="2">
    <source>
        <dbReference type="Proteomes" id="UP000831439"/>
    </source>
</evidence>
<sequence length="50" mass="5517">MISCLDDVMSCAGTMVISTSYRYLSSKRQGERFVTLAVSRTCARLSSMCT</sequence>
<reference evidence="1 2" key="1">
    <citation type="journal article" date="2020" name="Genomics">
        <title>Characterization of a novel alphabaculovirus isolated from the Southern armyworm, Spodoptera eridania (Cramer, 1782) (Lepidoptera: Noctuidae) and the evolution of odv-e66, a bacterium-acquired baculoviral chondroitinase gene.</title>
        <authorList>
            <person name="Rodrigues D.T."/>
            <person name="Peterson L."/>
            <person name="de Oliveira L.B."/>
            <person name="Sosa-Gomez D.R."/>
            <person name="Ribeiro B.M."/>
            <person name="Ardisson-Araujo D.M.P."/>
        </authorList>
    </citation>
    <scope>NUCLEOTIDE SEQUENCE [LARGE SCALE GENOMIC DNA]</scope>
    <source>
        <strain evidence="1">CNPSo-165</strain>
    </source>
</reference>
<dbReference type="EMBL" id="MT040195">
    <property type="protein sequence ID" value="QNV47772.1"/>
    <property type="molecule type" value="Genomic_DNA"/>
</dbReference>
<proteinExistence type="predicted"/>
<evidence type="ECO:0000313" key="1">
    <source>
        <dbReference type="EMBL" id="QNV47772.1"/>
    </source>
</evidence>
<name>A0ABX6TQX9_9ABAC</name>
<dbReference type="Proteomes" id="UP000831439">
    <property type="component" value="Segment"/>
</dbReference>
<dbReference type="GeneID" id="80539027"/>
<protein>
    <submittedName>
        <fullName evidence="1">Uncharacterized protein</fullName>
    </submittedName>
</protein>
<organism evidence="1 2">
    <name type="scientific">Spodoptera eridania nucleopolyhedrovirus</name>
    <dbReference type="NCBI Taxonomy" id="2315721"/>
    <lineage>
        <taxon>Viruses</taxon>
        <taxon>Viruses incertae sedis</taxon>
        <taxon>Naldaviricetes</taxon>
        <taxon>Lefavirales</taxon>
        <taxon>Baculoviridae</taxon>
        <taxon>Alphabaculovirus</taxon>
        <taxon>Alphabaculovirus speridaniae</taxon>
    </lineage>
</organism>
<accession>A0ABX6TQX9</accession>
<keyword evidence="2" id="KW-1185">Reference proteome</keyword>
<dbReference type="RefSeq" id="YP_010800423.1">
    <property type="nucleotide sequence ID" value="NC_076869.1"/>
</dbReference>